<reference evidence="2 3" key="1">
    <citation type="submission" date="2020-04" db="EMBL/GenBank/DDBJ databases">
        <title>Characterization and engineering of Streptomyces griseofuscus DSM40191 as a potential heterologous host for expression of BGCs.</title>
        <authorList>
            <person name="Gren T."/>
            <person name="Whitford C.M."/>
            <person name="Mohite O.S."/>
            <person name="Joergensen T.S."/>
            <person name="Nielsen J.B."/>
            <person name="Lee S.Y."/>
            <person name="Weber T."/>
        </authorList>
    </citation>
    <scope>NUCLEOTIDE SEQUENCE [LARGE SCALE GENOMIC DNA]</scope>
    <source>
        <strain evidence="2 3">DSM 40191</strain>
    </source>
</reference>
<dbReference type="KEGG" id="sgf:HEP81_07782"/>
<keyword evidence="1" id="KW-0732">Signal</keyword>
<organism evidence="2 3">
    <name type="scientific">Streptomyces griseofuscus</name>
    <dbReference type="NCBI Taxonomy" id="146922"/>
    <lineage>
        <taxon>Bacteria</taxon>
        <taxon>Bacillati</taxon>
        <taxon>Actinomycetota</taxon>
        <taxon>Actinomycetes</taxon>
        <taxon>Kitasatosporales</taxon>
        <taxon>Streptomycetaceae</taxon>
        <taxon>Streptomyces</taxon>
    </lineage>
</organism>
<evidence type="ECO:0000256" key="1">
    <source>
        <dbReference type="SAM" id="SignalP"/>
    </source>
</evidence>
<protein>
    <submittedName>
        <fullName evidence="2">Uncharacterized protein</fullName>
    </submittedName>
</protein>
<feature type="signal peptide" evidence="1">
    <location>
        <begin position="1"/>
        <end position="24"/>
    </location>
</feature>
<sequence>MRGRIARILATGLTAGMLASGAAAVVTASAAPQVAPASAVTAHHCHKVKGHYANHNGTKVWVKSHKVCTKK</sequence>
<gene>
    <name evidence="2" type="ORF">HEP81_07782</name>
</gene>
<feature type="chain" id="PRO_5039500461" evidence="1">
    <location>
        <begin position="25"/>
        <end position="71"/>
    </location>
</feature>
<evidence type="ECO:0000313" key="2">
    <source>
        <dbReference type="EMBL" id="QNT98012.1"/>
    </source>
</evidence>
<accession>A0A7H1QCI2</accession>
<proteinExistence type="predicted"/>
<dbReference type="AlphaFoldDB" id="A0A7H1QCI2"/>
<dbReference type="Proteomes" id="UP000516422">
    <property type="component" value="Chromosome"/>
</dbReference>
<dbReference type="RefSeq" id="WP_157854719.1">
    <property type="nucleotide sequence ID" value="NZ_CP051006.1"/>
</dbReference>
<dbReference type="GeneID" id="91467274"/>
<dbReference type="EMBL" id="CP051006">
    <property type="protein sequence ID" value="QNT98012.1"/>
    <property type="molecule type" value="Genomic_DNA"/>
</dbReference>
<evidence type="ECO:0000313" key="3">
    <source>
        <dbReference type="Proteomes" id="UP000516422"/>
    </source>
</evidence>
<name>A0A7H1QCI2_9ACTN</name>